<dbReference type="GO" id="GO:0019843">
    <property type="term" value="F:rRNA binding"/>
    <property type="evidence" value="ECO:0007669"/>
    <property type="project" value="UniProtKB-KW"/>
</dbReference>
<dbReference type="GO" id="GO:0006417">
    <property type="term" value="P:regulation of translation"/>
    <property type="evidence" value="ECO:0007669"/>
    <property type="project" value="UniProtKB-KW"/>
</dbReference>
<evidence type="ECO:0000256" key="2">
    <source>
        <dbReference type="ARBA" id="ARBA00008551"/>
    </source>
</evidence>
<dbReference type="GO" id="GO:0005739">
    <property type="term" value="C:mitochondrion"/>
    <property type="evidence" value="ECO:0007669"/>
    <property type="project" value="UniProtKB-SubCell"/>
</dbReference>
<reference evidence="14" key="3">
    <citation type="submission" date="2025-09" db="UniProtKB">
        <authorList>
            <consortium name="Ensembl"/>
        </authorList>
    </citation>
    <scope>IDENTIFICATION</scope>
</reference>
<evidence type="ECO:0000256" key="5">
    <source>
        <dbReference type="ARBA" id="ARBA00022845"/>
    </source>
</evidence>
<dbReference type="PROSITE" id="PS51375">
    <property type="entry name" value="PPR"/>
    <property type="match status" value="1"/>
</dbReference>
<keyword evidence="4" id="KW-0677">Repeat</keyword>
<dbReference type="GO" id="GO:0043024">
    <property type="term" value="F:ribosomal small subunit binding"/>
    <property type="evidence" value="ECO:0007669"/>
    <property type="project" value="InterPro"/>
</dbReference>
<name>A0A4W5KDF1_9TELE</name>
<evidence type="ECO:0000256" key="3">
    <source>
        <dbReference type="ARBA" id="ARBA00022730"/>
    </source>
</evidence>
<evidence type="ECO:0000256" key="4">
    <source>
        <dbReference type="ARBA" id="ARBA00022737"/>
    </source>
</evidence>
<dbReference type="PANTHER" id="PTHR16276:SF1">
    <property type="entry name" value="SMALL RIBOSOMAL SUBUNIT PROTEIN MS39"/>
    <property type="match status" value="1"/>
</dbReference>
<keyword evidence="5" id="KW-0810">Translation regulation</keyword>
<feature type="region of interest" description="Disordered" evidence="13">
    <location>
        <begin position="216"/>
        <end position="239"/>
    </location>
</feature>
<dbReference type="Pfam" id="PF13812">
    <property type="entry name" value="PPR_3"/>
    <property type="match status" value="1"/>
</dbReference>
<reference evidence="14" key="2">
    <citation type="submission" date="2025-08" db="UniProtKB">
        <authorList>
            <consortium name="Ensembl"/>
        </authorList>
    </citation>
    <scope>IDENTIFICATION</scope>
</reference>
<evidence type="ECO:0000256" key="9">
    <source>
        <dbReference type="ARBA" id="ARBA00023128"/>
    </source>
</evidence>
<feature type="compositionally biased region" description="Acidic residues" evidence="13">
    <location>
        <begin position="222"/>
        <end position="232"/>
    </location>
</feature>
<dbReference type="InterPro" id="IPR011990">
    <property type="entry name" value="TPR-like_helical_dom_sf"/>
</dbReference>
<reference evidence="15" key="1">
    <citation type="submission" date="2018-06" db="EMBL/GenBank/DDBJ databases">
        <title>Genome assembly of Danube salmon.</title>
        <authorList>
            <person name="Macqueen D.J."/>
            <person name="Gundappa M.K."/>
        </authorList>
    </citation>
    <scope>NUCLEOTIDE SEQUENCE [LARGE SCALE GENOMIC DNA]</scope>
</reference>
<keyword evidence="10" id="KW-0687">Ribonucleoprotein</keyword>
<dbReference type="STRING" id="62062.ENSHHUP00000014157"/>
<evidence type="ECO:0000313" key="15">
    <source>
        <dbReference type="Proteomes" id="UP000314982"/>
    </source>
</evidence>
<evidence type="ECO:0000256" key="6">
    <source>
        <dbReference type="ARBA" id="ARBA00022884"/>
    </source>
</evidence>
<evidence type="ECO:0000256" key="1">
    <source>
        <dbReference type="ARBA" id="ARBA00004173"/>
    </source>
</evidence>
<dbReference type="Gene3D" id="1.25.40.10">
    <property type="entry name" value="Tetratricopeptide repeat domain"/>
    <property type="match status" value="2"/>
</dbReference>
<feature type="repeat" description="PPR" evidence="12">
    <location>
        <begin position="345"/>
        <end position="381"/>
    </location>
</feature>
<evidence type="ECO:0000256" key="13">
    <source>
        <dbReference type="SAM" id="MobiDB-lite"/>
    </source>
</evidence>
<keyword evidence="6" id="KW-0694">RNA-binding</keyword>
<keyword evidence="15" id="KW-1185">Reference proteome</keyword>
<comment type="subcellular location">
    <subcellularLocation>
        <location evidence="1">Mitochondrion</location>
    </subcellularLocation>
</comment>
<dbReference type="AlphaFoldDB" id="A0A4W5KDF1"/>
<comment type="similarity">
    <text evidence="2">Belongs to the mitochondrion-specific ribosomal protein mS39 family.</text>
</comment>
<dbReference type="Proteomes" id="UP000314982">
    <property type="component" value="Unassembled WGS sequence"/>
</dbReference>
<dbReference type="Pfam" id="PF22330">
    <property type="entry name" value="Rib_mS39_PPR"/>
    <property type="match status" value="1"/>
</dbReference>
<evidence type="ECO:0000313" key="14">
    <source>
        <dbReference type="Ensembl" id="ENSHHUP00000014157.1"/>
    </source>
</evidence>
<evidence type="ECO:0000256" key="7">
    <source>
        <dbReference type="ARBA" id="ARBA00022946"/>
    </source>
</evidence>
<dbReference type="GO" id="GO:0005840">
    <property type="term" value="C:ribosome"/>
    <property type="evidence" value="ECO:0007669"/>
    <property type="project" value="UniProtKB-KW"/>
</dbReference>
<organism evidence="14 15">
    <name type="scientific">Hucho hucho</name>
    <name type="common">huchen</name>
    <dbReference type="NCBI Taxonomy" id="62062"/>
    <lineage>
        <taxon>Eukaryota</taxon>
        <taxon>Metazoa</taxon>
        <taxon>Chordata</taxon>
        <taxon>Craniata</taxon>
        <taxon>Vertebrata</taxon>
        <taxon>Euteleostomi</taxon>
        <taxon>Actinopterygii</taxon>
        <taxon>Neopterygii</taxon>
        <taxon>Teleostei</taxon>
        <taxon>Protacanthopterygii</taxon>
        <taxon>Salmoniformes</taxon>
        <taxon>Salmonidae</taxon>
        <taxon>Salmoninae</taxon>
        <taxon>Hucho</taxon>
    </lineage>
</organism>
<dbReference type="InterPro" id="IPR055063">
    <property type="entry name" value="Rib_mS39_PPR"/>
</dbReference>
<keyword evidence="9" id="KW-0496">Mitochondrion</keyword>
<evidence type="ECO:0000256" key="11">
    <source>
        <dbReference type="ARBA" id="ARBA00035134"/>
    </source>
</evidence>
<dbReference type="GO" id="GO:1990904">
    <property type="term" value="C:ribonucleoprotein complex"/>
    <property type="evidence" value="ECO:0007669"/>
    <property type="project" value="UniProtKB-KW"/>
</dbReference>
<dbReference type="PANTHER" id="PTHR16276">
    <property type="entry name" value="PENTATRICOPEPTIDE REPEAT DOMAIN-CONTAINING PROTEIN 3"/>
    <property type="match status" value="1"/>
</dbReference>
<evidence type="ECO:0000256" key="8">
    <source>
        <dbReference type="ARBA" id="ARBA00022980"/>
    </source>
</evidence>
<dbReference type="Ensembl" id="ENSHHUT00000014626.1">
    <property type="protein sequence ID" value="ENSHHUP00000014157.1"/>
    <property type="gene ID" value="ENSHHUG00000008754.1"/>
</dbReference>
<keyword evidence="7" id="KW-0809">Transit peptide</keyword>
<dbReference type="InterPro" id="IPR037387">
    <property type="entry name" value="PTCD3"/>
</dbReference>
<keyword evidence="8" id="KW-0689">Ribosomal protein</keyword>
<dbReference type="InterPro" id="IPR002885">
    <property type="entry name" value="PPR_rpt"/>
</dbReference>
<dbReference type="GeneTree" id="ENSGT00390000016876"/>
<keyword evidence="3" id="KW-0699">rRNA-binding</keyword>
<accession>A0A4W5KDF1</accession>
<evidence type="ECO:0000256" key="12">
    <source>
        <dbReference type="PROSITE-ProRule" id="PRU00708"/>
    </source>
</evidence>
<sequence length="688" mass="78445">MNLNRNSLPSAPGVVSKMAAPGKHVGHYIYKNGRFLISNFEQFSLRRNFGWSAVVCQQNASTEREYAEAIVIPKKKTWNKWAVLQALASTVNRDPTAPHYMFQDDPYLTPRTSAEFKLYSLSQESGRMAANHIVNKNPKFFQKDFAEPHIPCLMPETMELRIEEVSEAALLERIMLRKVKAAVDMYDQLLQAGTTVSTDASNDLLDLICLYGDRDPVQDDKPEAEDVAQEAQEEGRRRKGRLRRASDLVKIVWRENNNAERIFNLLPERDTRAYSALIRGMVKYGAHVKAFNAYTDMLNNRLTADVHTFNALISAAPEVRERYTEKWDLIVELLKQMNEQKVKPNLLTFNAVLKALRRCGSLARALSLHTLSEMKAMGIAPSLASFDHVLGIFYKAASPSQVQTDILQEVMTEVAGKTFVAQEPDDVNFFSSAMRICLDTKDIEAAYRVHDLLRLGENWRLLGDSFQQGIYYGRMFNLLCMMEHIDVVLKWYKELIPSLYYPNPQGMRDLLQALDTDNRLDMIPQIWKDIRRMGHDNKSDLVDELLSLMARDKHSPEIQESFAVCALDVRSLYEQGQGARMAPEWTATAMTNITSILLAAQKKQQAWDMLKLFKTKNRVPSEELMEEFLASIKSSNDPQHAVELVQISASFCLHSTPKLAERVLQEFELSEEQKTILSELEVSTEVSE</sequence>
<dbReference type="GO" id="GO:0032543">
    <property type="term" value="P:mitochondrial translation"/>
    <property type="evidence" value="ECO:0007669"/>
    <property type="project" value="InterPro"/>
</dbReference>
<proteinExistence type="inferred from homology"/>
<protein>
    <recommendedName>
        <fullName evidence="11">Small ribosomal subunit protein mS39</fullName>
    </recommendedName>
</protein>
<evidence type="ECO:0000256" key="10">
    <source>
        <dbReference type="ARBA" id="ARBA00023274"/>
    </source>
</evidence>